<gene>
    <name evidence="2" type="ORF">HQ497_00210</name>
</gene>
<protein>
    <submittedName>
        <fullName evidence="2">Uncharacterized protein</fullName>
    </submittedName>
</protein>
<feature type="coiled-coil region" evidence="1">
    <location>
        <begin position="32"/>
        <end position="94"/>
    </location>
</feature>
<evidence type="ECO:0000313" key="2">
    <source>
        <dbReference type="EMBL" id="NQV63758.1"/>
    </source>
</evidence>
<name>A0A972VU15_9GAMM</name>
<dbReference type="Pfam" id="PF20567">
    <property type="entry name" value="DUF6776"/>
    <property type="match status" value="1"/>
</dbReference>
<reference evidence="2" key="1">
    <citation type="submission" date="2020-05" db="EMBL/GenBank/DDBJ databases">
        <title>Sulfur intermediates as new biogeochemical hubs in an aquatic model microbial ecosystem.</title>
        <authorList>
            <person name="Vigneron A."/>
        </authorList>
    </citation>
    <scope>NUCLEOTIDE SEQUENCE</scope>
    <source>
        <strain evidence="2">Bin.250</strain>
    </source>
</reference>
<keyword evidence="1" id="KW-0175">Coiled coil</keyword>
<organism evidence="2 3">
    <name type="scientific">SAR86 cluster bacterium</name>
    <dbReference type="NCBI Taxonomy" id="2030880"/>
    <lineage>
        <taxon>Bacteria</taxon>
        <taxon>Pseudomonadati</taxon>
        <taxon>Pseudomonadota</taxon>
        <taxon>Gammaproteobacteria</taxon>
        <taxon>SAR86 cluster</taxon>
    </lineage>
</organism>
<comment type="caution">
    <text evidence="2">The sequence shown here is derived from an EMBL/GenBank/DDBJ whole genome shotgun (WGS) entry which is preliminary data.</text>
</comment>
<sequence length="218" mass="24542">MSLVVLATLSGLAYLYGLDEGLAAKRGVLAERDALLESLARNEKALEHTRQELAHEKLGGEVDLLSNEEVRQSVEALQSEIAELNEEIRFYKGLMVPGSEANGLRIEQFDISVSDVPGRFSFSLHLTQVVEKHEYVRGMVEVSVAGKLNGNLKSYQLNELNADHASQIKFRFRYFQKIEGEVEFPEGFVPEQLVVMVLPSDQNVESLEQAFEWRLSED</sequence>
<dbReference type="InterPro" id="IPR046703">
    <property type="entry name" value="DUF6776"/>
</dbReference>
<accession>A0A972VU15</accession>
<proteinExistence type="predicted"/>
<evidence type="ECO:0000256" key="1">
    <source>
        <dbReference type="SAM" id="Coils"/>
    </source>
</evidence>
<dbReference type="Proteomes" id="UP000754644">
    <property type="component" value="Unassembled WGS sequence"/>
</dbReference>
<dbReference type="AlphaFoldDB" id="A0A972VU15"/>
<dbReference type="EMBL" id="JABMOJ010000010">
    <property type="protein sequence ID" value="NQV63758.1"/>
    <property type="molecule type" value="Genomic_DNA"/>
</dbReference>
<evidence type="ECO:0000313" key="3">
    <source>
        <dbReference type="Proteomes" id="UP000754644"/>
    </source>
</evidence>